<evidence type="ECO:0000313" key="2">
    <source>
        <dbReference type="EMBL" id="GES83850.1"/>
    </source>
</evidence>
<feature type="compositionally biased region" description="Basic and acidic residues" evidence="1">
    <location>
        <begin position="26"/>
        <end position="43"/>
    </location>
</feature>
<reference evidence="2" key="1">
    <citation type="submission" date="2019-10" db="EMBL/GenBank/DDBJ databases">
        <title>Conservation and host-specific expression of non-tandemly repeated heterogenous ribosome RNA gene in arbuscular mycorrhizal fungi.</title>
        <authorList>
            <person name="Maeda T."/>
            <person name="Kobayashi Y."/>
            <person name="Nakagawa T."/>
            <person name="Ezawa T."/>
            <person name="Yamaguchi K."/>
            <person name="Bino T."/>
            <person name="Nishimoto Y."/>
            <person name="Shigenobu S."/>
            <person name="Kawaguchi M."/>
        </authorList>
    </citation>
    <scope>NUCLEOTIDE SEQUENCE</scope>
    <source>
        <strain evidence="2">HR1</strain>
    </source>
</reference>
<dbReference type="Proteomes" id="UP000615446">
    <property type="component" value="Unassembled WGS sequence"/>
</dbReference>
<name>A0A8H3LDV3_9GLOM</name>
<protein>
    <submittedName>
        <fullName evidence="2">Uncharacterized protein</fullName>
    </submittedName>
</protein>
<organism evidence="2 3">
    <name type="scientific">Rhizophagus clarus</name>
    <dbReference type="NCBI Taxonomy" id="94130"/>
    <lineage>
        <taxon>Eukaryota</taxon>
        <taxon>Fungi</taxon>
        <taxon>Fungi incertae sedis</taxon>
        <taxon>Mucoromycota</taxon>
        <taxon>Glomeromycotina</taxon>
        <taxon>Glomeromycetes</taxon>
        <taxon>Glomerales</taxon>
        <taxon>Glomeraceae</taxon>
        <taxon>Rhizophagus</taxon>
    </lineage>
</organism>
<dbReference type="AlphaFoldDB" id="A0A8H3LDV3"/>
<sequence>MSRNIPEAPPMPIPDKNKPMPTSSKSGKDKAEFQPTKQKESKTKMSIRTTRSSRSSSKRNTTGIYLSRDPDSTQNTNNNNMEEEENIFDTSFKHSHDSIHTMTNEQCNKTTVPNNQHTGNTQNANLGRSQAPPSM</sequence>
<gene>
    <name evidence="2" type="ORF">RCL2_001100100</name>
</gene>
<proteinExistence type="predicted"/>
<evidence type="ECO:0000256" key="1">
    <source>
        <dbReference type="SAM" id="MobiDB-lite"/>
    </source>
</evidence>
<accession>A0A8H3LDV3</accession>
<feature type="compositionally biased region" description="Low complexity" evidence="1">
    <location>
        <begin position="44"/>
        <end position="62"/>
    </location>
</feature>
<comment type="caution">
    <text evidence="2">The sequence shown here is derived from an EMBL/GenBank/DDBJ whole genome shotgun (WGS) entry which is preliminary data.</text>
</comment>
<evidence type="ECO:0000313" key="3">
    <source>
        <dbReference type="Proteomes" id="UP000615446"/>
    </source>
</evidence>
<feature type="region of interest" description="Disordered" evidence="1">
    <location>
        <begin position="108"/>
        <end position="135"/>
    </location>
</feature>
<dbReference type="EMBL" id="BLAL01000074">
    <property type="protein sequence ID" value="GES83850.1"/>
    <property type="molecule type" value="Genomic_DNA"/>
</dbReference>
<feature type="region of interest" description="Disordered" evidence="1">
    <location>
        <begin position="1"/>
        <end position="84"/>
    </location>
</feature>